<dbReference type="EMBL" id="KB206537">
    <property type="protein sequence ID" value="ELP90134.1"/>
    <property type="molecule type" value="Genomic_DNA"/>
</dbReference>
<dbReference type="KEGG" id="eiv:EIN_405580"/>
<sequence>METKRRVTRSKDQRSKHAQESRQKREEKALQQGLLVFLLNSDCSVYFKRPKKKARLTHQLFSIKSLVIKDEFIALNEIVHSRCKQDYKKEINGGLKDKQAYRRYLSKKTDTMNTLLLDFCIEIGYFFDYKKKKGKNEGKNEIIERVWRNGKLLYGSEDINSIGDKVSNFLHEMSKNSMKVCVVPQKELTFDLIVTNSLFD</sequence>
<dbReference type="Proteomes" id="UP000014680">
    <property type="component" value="Unassembled WGS sequence"/>
</dbReference>
<gene>
    <name evidence="2" type="ORF">EIN_405580</name>
</gene>
<evidence type="ECO:0000313" key="2">
    <source>
        <dbReference type="EMBL" id="ELP90134.1"/>
    </source>
</evidence>
<keyword evidence="3" id="KW-1185">Reference proteome</keyword>
<evidence type="ECO:0000313" key="3">
    <source>
        <dbReference type="Proteomes" id="UP000014680"/>
    </source>
</evidence>
<dbReference type="GeneID" id="14889042"/>
<organism evidence="2 3">
    <name type="scientific">Entamoeba invadens IP1</name>
    <dbReference type="NCBI Taxonomy" id="370355"/>
    <lineage>
        <taxon>Eukaryota</taxon>
        <taxon>Amoebozoa</taxon>
        <taxon>Evosea</taxon>
        <taxon>Archamoebae</taxon>
        <taxon>Mastigamoebida</taxon>
        <taxon>Entamoebidae</taxon>
        <taxon>Entamoeba</taxon>
    </lineage>
</organism>
<protein>
    <submittedName>
        <fullName evidence="2">Uncharacterized protein</fullName>
    </submittedName>
</protein>
<reference evidence="2 3" key="1">
    <citation type="submission" date="2012-10" db="EMBL/GenBank/DDBJ databases">
        <authorList>
            <person name="Zafar N."/>
            <person name="Inman J."/>
            <person name="Hall N."/>
            <person name="Lorenzi H."/>
            <person name="Caler E."/>
        </authorList>
    </citation>
    <scope>NUCLEOTIDE SEQUENCE [LARGE SCALE GENOMIC DNA]</scope>
    <source>
        <strain evidence="2 3">IP1</strain>
    </source>
</reference>
<dbReference type="RefSeq" id="XP_004256905.1">
    <property type="nucleotide sequence ID" value="XM_004256857.1"/>
</dbReference>
<name>A0A0A1UCW3_ENTIV</name>
<dbReference type="AlphaFoldDB" id="A0A0A1UCW3"/>
<proteinExistence type="predicted"/>
<evidence type="ECO:0000256" key="1">
    <source>
        <dbReference type="SAM" id="MobiDB-lite"/>
    </source>
</evidence>
<feature type="region of interest" description="Disordered" evidence="1">
    <location>
        <begin position="1"/>
        <end position="24"/>
    </location>
</feature>
<dbReference type="VEuPathDB" id="AmoebaDB:EIN_405580"/>
<accession>A0A0A1UCW3</accession>